<name>A0A915L112_ROMCU</name>
<sequence length="177" mass="20812">MLPIRISRNILKRKKSYFDFDRDRVVRRLDATRGVSRLRDRLPFAVVRRSRALLDARLETGLVFAAPSVNAVDVGGRLFSFSVAAVADVSCCLTSFEDESFFGLREERLWRLLIFSSWKKWKKSFLKRRKTRQFDDKKIFTLLRAAIYLDKRLNTMTNKHSSDCLNKNQSEFRALRI</sequence>
<evidence type="ECO:0000313" key="1">
    <source>
        <dbReference type="Proteomes" id="UP000887565"/>
    </source>
</evidence>
<dbReference type="AlphaFoldDB" id="A0A915L112"/>
<proteinExistence type="predicted"/>
<evidence type="ECO:0000313" key="2">
    <source>
        <dbReference type="WBParaSite" id="nRc.2.0.1.t44753-RA"/>
    </source>
</evidence>
<organism evidence="1 2">
    <name type="scientific">Romanomermis culicivorax</name>
    <name type="common">Nematode worm</name>
    <dbReference type="NCBI Taxonomy" id="13658"/>
    <lineage>
        <taxon>Eukaryota</taxon>
        <taxon>Metazoa</taxon>
        <taxon>Ecdysozoa</taxon>
        <taxon>Nematoda</taxon>
        <taxon>Enoplea</taxon>
        <taxon>Dorylaimia</taxon>
        <taxon>Mermithida</taxon>
        <taxon>Mermithoidea</taxon>
        <taxon>Mermithidae</taxon>
        <taxon>Romanomermis</taxon>
    </lineage>
</organism>
<keyword evidence="1" id="KW-1185">Reference proteome</keyword>
<accession>A0A915L112</accession>
<dbReference type="WBParaSite" id="nRc.2.0.1.t44753-RA">
    <property type="protein sequence ID" value="nRc.2.0.1.t44753-RA"/>
    <property type="gene ID" value="nRc.2.0.1.g44753"/>
</dbReference>
<protein>
    <submittedName>
        <fullName evidence="2">Ribosomal protein S14</fullName>
    </submittedName>
</protein>
<reference evidence="2" key="1">
    <citation type="submission" date="2022-11" db="UniProtKB">
        <authorList>
            <consortium name="WormBaseParasite"/>
        </authorList>
    </citation>
    <scope>IDENTIFICATION</scope>
</reference>
<dbReference type="Proteomes" id="UP000887565">
    <property type="component" value="Unplaced"/>
</dbReference>